<dbReference type="EMBL" id="CP093366">
    <property type="protein sequence ID" value="UQS81802.1"/>
    <property type="molecule type" value="Genomic_DNA"/>
</dbReference>
<dbReference type="PANTHER" id="PTHR42756">
    <property type="entry name" value="TRANSCRIPTIONAL REGULATOR, MARR"/>
    <property type="match status" value="1"/>
</dbReference>
<evidence type="ECO:0000256" key="1">
    <source>
        <dbReference type="ARBA" id="ARBA00023015"/>
    </source>
</evidence>
<feature type="domain" description="HTH marR-type" evidence="4">
    <location>
        <begin position="29"/>
        <end position="129"/>
    </location>
</feature>
<gene>
    <name evidence="5" type="ORF">MOO45_06255</name>
</gene>
<dbReference type="RefSeq" id="WP_249514070.1">
    <property type="nucleotide sequence ID" value="NZ_CP093366.1"/>
</dbReference>
<organism evidence="5 6">
    <name type="scientific">Bombilactobacillus folatiphilus</name>
    <dbReference type="NCBI Taxonomy" id="2923362"/>
    <lineage>
        <taxon>Bacteria</taxon>
        <taxon>Bacillati</taxon>
        <taxon>Bacillota</taxon>
        <taxon>Bacilli</taxon>
        <taxon>Lactobacillales</taxon>
        <taxon>Lactobacillaceae</taxon>
        <taxon>Bombilactobacillus</taxon>
    </lineage>
</organism>
<keyword evidence="3" id="KW-0804">Transcription</keyword>
<proteinExistence type="predicted"/>
<evidence type="ECO:0000313" key="6">
    <source>
        <dbReference type="Proteomes" id="UP000831495"/>
    </source>
</evidence>
<reference evidence="5" key="1">
    <citation type="journal article" date="2022" name="Int. J. Syst. Evol. Microbiol.">
        <title>Apilactobacillus apisilvae sp. nov., Nicolia spurrieriana gen. nov. sp. nov., Bombilactobacillus folatiphilus sp. nov. and Bombilactobacillus thymidiniphilus sp. nov., four new lactic acid bacterial isolates from stingless bees Tetragonula carbonaria and Austroplebeia australis.</title>
        <authorList>
            <person name="Oliphant S.A."/>
            <person name="Watson-Haigh N.S."/>
            <person name="Sumby K.M."/>
            <person name="Gardner J."/>
            <person name="Groom S."/>
            <person name="Jiranek V."/>
        </authorList>
    </citation>
    <scope>NUCLEOTIDE SEQUENCE</scope>
    <source>
        <strain evidence="5">SG4_D2</strain>
    </source>
</reference>
<dbReference type="SUPFAM" id="SSF46785">
    <property type="entry name" value="Winged helix' DNA-binding domain"/>
    <property type="match status" value="1"/>
</dbReference>
<dbReference type="Gene3D" id="1.10.10.10">
    <property type="entry name" value="Winged helix-like DNA-binding domain superfamily/Winged helix DNA-binding domain"/>
    <property type="match status" value="1"/>
</dbReference>
<evidence type="ECO:0000259" key="4">
    <source>
        <dbReference type="SMART" id="SM00347"/>
    </source>
</evidence>
<dbReference type="InterPro" id="IPR000835">
    <property type="entry name" value="HTH_MarR-typ"/>
</dbReference>
<name>A0ABY4P867_9LACO</name>
<sequence length="151" mass="17557">MMMTDNFYPGDLAQYFSVIHRAFLHETHASYQKLHLNATSAYILVLLCKTGPQNQNFIAKTLLISKGQITREIRHLKAMSYVTQQVSDQNHAHNIISLTPQGCQILSQVELIRNQWWQDRLDFNQVNDDSLFEPTLRKIAQELIQRSKKES</sequence>
<accession>A0ABY4P867</accession>
<evidence type="ECO:0000256" key="3">
    <source>
        <dbReference type="ARBA" id="ARBA00023163"/>
    </source>
</evidence>
<dbReference type="InterPro" id="IPR036390">
    <property type="entry name" value="WH_DNA-bd_sf"/>
</dbReference>
<dbReference type="SMART" id="SM00347">
    <property type="entry name" value="HTH_MARR"/>
    <property type="match status" value="1"/>
</dbReference>
<dbReference type="PANTHER" id="PTHR42756:SF1">
    <property type="entry name" value="TRANSCRIPTIONAL REPRESSOR OF EMRAB OPERON"/>
    <property type="match status" value="1"/>
</dbReference>
<keyword evidence="2" id="KW-0238">DNA-binding</keyword>
<protein>
    <submittedName>
        <fullName evidence="5">MarR family transcriptional regulator</fullName>
    </submittedName>
</protein>
<dbReference type="Proteomes" id="UP000831495">
    <property type="component" value="Chromosome"/>
</dbReference>
<evidence type="ECO:0000313" key="5">
    <source>
        <dbReference type="EMBL" id="UQS81802.1"/>
    </source>
</evidence>
<keyword evidence="6" id="KW-1185">Reference proteome</keyword>
<keyword evidence="1" id="KW-0805">Transcription regulation</keyword>
<evidence type="ECO:0000256" key="2">
    <source>
        <dbReference type="ARBA" id="ARBA00023125"/>
    </source>
</evidence>
<dbReference type="InterPro" id="IPR036388">
    <property type="entry name" value="WH-like_DNA-bd_sf"/>
</dbReference>